<feature type="region of interest" description="Disordered" evidence="7">
    <location>
        <begin position="278"/>
        <end position="305"/>
    </location>
</feature>
<keyword evidence="5" id="KW-0333">Golgi apparatus</keyword>
<dbReference type="InterPro" id="IPR039745">
    <property type="entry name" value="Vps54"/>
</dbReference>
<dbReference type="AlphaFoldDB" id="A0A9K3PMR2"/>
<gene>
    <name evidence="9" type="ORF">IV203_009160</name>
</gene>
<dbReference type="Pfam" id="PF07928">
    <property type="entry name" value="Vps54"/>
    <property type="match status" value="1"/>
</dbReference>
<evidence type="ECO:0000313" key="10">
    <source>
        <dbReference type="Proteomes" id="UP000693970"/>
    </source>
</evidence>
<name>A0A9K3PMR2_9STRA</name>
<evidence type="ECO:0000256" key="5">
    <source>
        <dbReference type="ARBA" id="ARBA00023034"/>
    </source>
</evidence>
<feature type="region of interest" description="Disordered" evidence="7">
    <location>
        <begin position="75"/>
        <end position="110"/>
    </location>
</feature>
<evidence type="ECO:0000256" key="3">
    <source>
        <dbReference type="ARBA" id="ARBA00022448"/>
    </source>
</evidence>
<feature type="compositionally biased region" description="Polar residues" evidence="7">
    <location>
        <begin position="1106"/>
        <end position="1118"/>
    </location>
</feature>
<feature type="region of interest" description="Disordered" evidence="7">
    <location>
        <begin position="1056"/>
        <end position="1134"/>
    </location>
</feature>
<evidence type="ECO:0000256" key="4">
    <source>
        <dbReference type="ARBA" id="ARBA00022927"/>
    </source>
</evidence>
<dbReference type="GO" id="GO:0005829">
    <property type="term" value="C:cytosol"/>
    <property type="evidence" value="ECO:0007669"/>
    <property type="project" value="GOC"/>
</dbReference>
<evidence type="ECO:0000256" key="1">
    <source>
        <dbReference type="ARBA" id="ARBA00004601"/>
    </source>
</evidence>
<dbReference type="GO" id="GO:0042147">
    <property type="term" value="P:retrograde transport, endosome to Golgi"/>
    <property type="evidence" value="ECO:0007669"/>
    <property type="project" value="InterPro"/>
</dbReference>
<dbReference type="PANTHER" id="PTHR12965">
    <property type="entry name" value="VACUOLAR PROTEIN SORTING 54"/>
    <property type="match status" value="1"/>
</dbReference>
<comment type="caution">
    <text evidence="9">The sequence shown here is derived from an EMBL/GenBank/DDBJ whole genome shotgun (WGS) entry which is preliminary data.</text>
</comment>
<feature type="compositionally biased region" description="Polar residues" evidence="7">
    <location>
        <begin position="83"/>
        <end position="101"/>
    </location>
</feature>
<dbReference type="OrthoDB" id="10259024at2759"/>
<comment type="subcellular location">
    <subcellularLocation>
        <location evidence="1">Golgi apparatus</location>
        <location evidence="1">trans-Golgi network</location>
    </subcellularLocation>
</comment>
<dbReference type="EMBL" id="JAGRRH010000017">
    <property type="protein sequence ID" value="KAG7353112.1"/>
    <property type="molecule type" value="Genomic_DNA"/>
</dbReference>
<keyword evidence="10" id="KW-1185">Reference proteome</keyword>
<evidence type="ECO:0000259" key="8">
    <source>
        <dbReference type="Pfam" id="PF07928"/>
    </source>
</evidence>
<dbReference type="GO" id="GO:0000938">
    <property type="term" value="C:GARP complex"/>
    <property type="evidence" value="ECO:0007669"/>
    <property type="project" value="InterPro"/>
</dbReference>
<keyword evidence="4" id="KW-0653">Protein transport</keyword>
<proteinExistence type="inferred from homology"/>
<keyword evidence="3" id="KW-0813">Transport</keyword>
<dbReference type="Proteomes" id="UP000693970">
    <property type="component" value="Unassembled WGS sequence"/>
</dbReference>
<accession>A0A9K3PMR2</accession>
<evidence type="ECO:0000256" key="6">
    <source>
        <dbReference type="ARBA" id="ARBA00023054"/>
    </source>
</evidence>
<protein>
    <submittedName>
        <fullName evidence="9">Vps54 vacuolar sorting complex protein</fullName>
    </submittedName>
</protein>
<dbReference type="PANTHER" id="PTHR12965:SF0">
    <property type="entry name" value="VACUOLAR PROTEIN SORTING-ASSOCIATED PROTEIN 54"/>
    <property type="match status" value="1"/>
</dbReference>
<reference evidence="9" key="2">
    <citation type="submission" date="2021-04" db="EMBL/GenBank/DDBJ databases">
        <authorList>
            <person name="Podell S."/>
        </authorList>
    </citation>
    <scope>NUCLEOTIDE SEQUENCE</scope>
    <source>
        <strain evidence="9">Hildebrandi</strain>
    </source>
</reference>
<evidence type="ECO:0000313" key="9">
    <source>
        <dbReference type="EMBL" id="KAG7353112.1"/>
    </source>
</evidence>
<feature type="domain" description="Vacuolar protein sorting-associated protein 54 C-terminal" evidence="8">
    <location>
        <begin position="769"/>
        <end position="897"/>
    </location>
</feature>
<dbReference type="InterPro" id="IPR012501">
    <property type="entry name" value="Vps54_C"/>
</dbReference>
<keyword evidence="6" id="KW-0175">Coiled coil</keyword>
<comment type="similarity">
    <text evidence="2">Belongs to the VPS54 family.</text>
</comment>
<feature type="region of interest" description="Disordered" evidence="7">
    <location>
        <begin position="1"/>
        <end position="37"/>
    </location>
</feature>
<evidence type="ECO:0000256" key="7">
    <source>
        <dbReference type="SAM" id="MobiDB-lite"/>
    </source>
</evidence>
<organism evidence="9 10">
    <name type="scientific">Nitzschia inconspicua</name>
    <dbReference type="NCBI Taxonomy" id="303405"/>
    <lineage>
        <taxon>Eukaryota</taxon>
        <taxon>Sar</taxon>
        <taxon>Stramenopiles</taxon>
        <taxon>Ochrophyta</taxon>
        <taxon>Bacillariophyta</taxon>
        <taxon>Bacillariophyceae</taxon>
        <taxon>Bacillariophycidae</taxon>
        <taxon>Bacillariales</taxon>
        <taxon>Bacillariaceae</taxon>
        <taxon>Nitzschia</taxon>
    </lineage>
</organism>
<feature type="compositionally biased region" description="Polar residues" evidence="7">
    <location>
        <begin position="1"/>
        <end position="16"/>
    </location>
</feature>
<dbReference type="GO" id="GO:0006896">
    <property type="term" value="P:Golgi to vacuole transport"/>
    <property type="evidence" value="ECO:0007669"/>
    <property type="project" value="TreeGrafter"/>
</dbReference>
<sequence>MSSYAKTSENVSSTVIGSRANGGISLPTQQDKDQAEKEAQECLEAVVHEGFQLDGFNLLGVVANPRSGMIGSATVHTAAPSEGPTSQPSTPNRQSPQQSPISLEGPPSESAAAAVAAAAAAAVSEEGDSWLFSDAVHTIEHTIEYTLAQVTEQIETLNLFLEELSRQYLGDDTGESLFLEYYYQDEEDDMLNPETQNIPPQLANLQLHDLQDYLEECGLLAHSLFTQGLTTRTLDQDIVSKEELEQQLSEIPEEFYDPNFDLTNPETFVELLLQQSQPGELSNNPEGEHIMSSLSKSKTKESKKETPNALYVAAQELVPVREPDSLAGHLDRVELALQDQVRQKSSAFFQETTRFRQLQSSIEELLQQVQSLRGYMQQALSVYRQTKDISNHRRQDYERLIDLVDSAMELVQCKASIGGLLSANDHLGAAQQIQYGRKLLEGVFHATNEIQDTDSGSNTNNLNGDVQEGIGAVTTLKLQQLKSLSTCGDQFRQYESLVVQNLSEELVEIFFNWRPSDREHVQELVGALQLCQALEKAAELYQRRLQQTIRMTVRTTIAEFVESSGSGGSGGVTSMSYDAFYNCLQLLIEEIQSILRMGFRVDEFCVAEKFFSSYSEEEKRWTKDAVAQGADLAAKSIAELLRLRKESHALISQSEMKQLWDACLAFTVTMEGYGNDTRAVGLRSTLAGQAKAWLDRTHESNMSLLVAALDSERWSQCEVSAERQTSLTRLCTGLTTVTAHVRNVHENGTDENAITTSEKKPCAEVEGVQYKVVWSCLLLVEMVMTNLSSAAHFHSLAPNAVTKVVELLRLWNARTISLVLGAGAIQSSARLKSINAKHLSYVTQCLGMLMALLPHIRASLMAQLSAKQHTLLSEIDNIKKEYQDHNDKVLNKFVSIIGGIVEQGLAPRIANTDFEARDKDLPFDKMEDIKCCVFLEGISNSTRKLHQVLNSLLPPDHLQDVFSRIFAHLDEKIPALFITAATSQANGTPTFSFPTTDEGKRRLVLEVLQTTITLNSLSGVHPWDFTAMTVLERKMDYKLPDVKELKELQALRSNEEISAPKIAAENDTSDTGTETATPPMIDQPGRIEADLGTSDSPPFHDELSSVLENESQKENGTLRSKEEKVDEPASSEVQ</sequence>
<evidence type="ECO:0000256" key="2">
    <source>
        <dbReference type="ARBA" id="ARBA00009150"/>
    </source>
</evidence>
<dbReference type="GO" id="GO:0015031">
    <property type="term" value="P:protein transport"/>
    <property type="evidence" value="ECO:0007669"/>
    <property type="project" value="UniProtKB-KW"/>
</dbReference>
<dbReference type="GO" id="GO:0019905">
    <property type="term" value="F:syntaxin binding"/>
    <property type="evidence" value="ECO:0007669"/>
    <property type="project" value="TreeGrafter"/>
</dbReference>
<reference evidence="9" key="1">
    <citation type="journal article" date="2021" name="Sci. Rep.">
        <title>Diploid genomic architecture of Nitzschia inconspicua, an elite biomass production diatom.</title>
        <authorList>
            <person name="Oliver A."/>
            <person name="Podell S."/>
            <person name="Pinowska A."/>
            <person name="Traller J.C."/>
            <person name="Smith S.R."/>
            <person name="McClure R."/>
            <person name="Beliaev A."/>
            <person name="Bohutskyi P."/>
            <person name="Hill E.A."/>
            <person name="Rabines A."/>
            <person name="Zheng H."/>
            <person name="Allen L.Z."/>
            <person name="Kuo A."/>
            <person name="Grigoriev I.V."/>
            <person name="Allen A.E."/>
            <person name="Hazlebeck D."/>
            <person name="Allen E.E."/>
        </authorList>
    </citation>
    <scope>NUCLEOTIDE SEQUENCE</scope>
    <source>
        <strain evidence="9">Hildebrandi</strain>
    </source>
</reference>